<evidence type="ECO:0000313" key="2">
    <source>
        <dbReference type="Proteomes" id="UP001166293"/>
    </source>
</evidence>
<dbReference type="EMBL" id="JAHRWL010000001">
    <property type="protein sequence ID" value="MBV2359744.1"/>
    <property type="molecule type" value="Genomic_DNA"/>
</dbReference>
<keyword evidence="2" id="KW-1185">Reference proteome</keyword>
<sequence length="134" mass="14403">MRVPAVFCALLLMSCDAAGPGFRGADKVVREVDGSRFTLRFRGNLVEAIRTSPEFLPRFPDVARKAAIAADTATGCKTAWVVGDPAMMTIGQSCNGEKAPPKPKRRKSYTCDLFDVRYSPALDSGAGTLNCTLD</sequence>
<evidence type="ECO:0008006" key="3">
    <source>
        <dbReference type="Google" id="ProtNLM"/>
    </source>
</evidence>
<proteinExistence type="predicted"/>
<name>A0ABS6N6W0_9RHOB</name>
<dbReference type="PROSITE" id="PS51257">
    <property type="entry name" value="PROKAR_LIPOPROTEIN"/>
    <property type="match status" value="1"/>
</dbReference>
<gene>
    <name evidence="1" type="ORF">KUH32_08155</name>
</gene>
<protein>
    <recommendedName>
        <fullName evidence="3">Lipoprotein</fullName>
    </recommendedName>
</protein>
<dbReference type="Proteomes" id="UP001166293">
    <property type="component" value="Unassembled WGS sequence"/>
</dbReference>
<reference evidence="1" key="1">
    <citation type="submission" date="2021-06" db="EMBL/GenBank/DDBJ databases">
        <title>Thalassococcus sp. CAU 1522 isolated from sea sand, Republic of Korea.</title>
        <authorList>
            <person name="Kim W."/>
        </authorList>
    </citation>
    <scope>NUCLEOTIDE SEQUENCE</scope>
    <source>
        <strain evidence="1">CAU 1522</strain>
    </source>
</reference>
<evidence type="ECO:0000313" key="1">
    <source>
        <dbReference type="EMBL" id="MBV2359744.1"/>
    </source>
</evidence>
<organism evidence="1 2">
    <name type="scientific">Thalassococcus arenae</name>
    <dbReference type="NCBI Taxonomy" id="2851652"/>
    <lineage>
        <taxon>Bacteria</taxon>
        <taxon>Pseudomonadati</taxon>
        <taxon>Pseudomonadota</taxon>
        <taxon>Alphaproteobacteria</taxon>
        <taxon>Rhodobacterales</taxon>
        <taxon>Roseobacteraceae</taxon>
        <taxon>Thalassococcus</taxon>
    </lineage>
</organism>
<accession>A0ABS6N6W0</accession>
<dbReference type="RefSeq" id="WP_217777539.1">
    <property type="nucleotide sequence ID" value="NZ_JAHRWL010000001.1"/>
</dbReference>
<comment type="caution">
    <text evidence="1">The sequence shown here is derived from an EMBL/GenBank/DDBJ whole genome shotgun (WGS) entry which is preliminary data.</text>
</comment>